<dbReference type="InterPro" id="IPR011840">
    <property type="entry name" value="PulA_typeI"/>
</dbReference>
<reference evidence="3 4" key="1">
    <citation type="submission" date="2019-10" db="EMBL/GenBank/DDBJ databases">
        <title>The Genome Sequence of Clostridium tarantellae Isolated from Fish Brain.</title>
        <authorList>
            <person name="Bano L."/>
            <person name="Kiel M."/>
            <person name="Sales G."/>
            <person name="Doxey A.C."/>
            <person name="Mansfield M.J."/>
            <person name="Schiavone M."/>
            <person name="Rossetto O."/>
            <person name="Pirazzini M."/>
            <person name="Dobrindt U."/>
            <person name="Montecucco C."/>
        </authorList>
    </citation>
    <scope>NUCLEOTIDE SEQUENCE [LARGE SCALE GENOMIC DNA]</scope>
    <source>
        <strain evidence="3 4">DSM 3997</strain>
    </source>
</reference>
<dbReference type="Pfam" id="PF02922">
    <property type="entry name" value="CBM_48"/>
    <property type="match status" value="1"/>
</dbReference>
<evidence type="ECO:0000256" key="1">
    <source>
        <dbReference type="ARBA" id="ARBA00008061"/>
    </source>
</evidence>
<keyword evidence="3" id="KW-0326">Glycosidase</keyword>
<dbReference type="CDD" id="cd11341">
    <property type="entry name" value="AmyAc_Pullulanase_LD-like"/>
    <property type="match status" value="1"/>
</dbReference>
<evidence type="ECO:0000313" key="4">
    <source>
        <dbReference type="Proteomes" id="UP000430345"/>
    </source>
</evidence>
<accession>A0A6I1MGP9</accession>
<dbReference type="InterPro" id="IPR006047">
    <property type="entry name" value="GH13_cat_dom"/>
</dbReference>
<dbReference type="Gene3D" id="3.20.20.80">
    <property type="entry name" value="Glycosidases"/>
    <property type="match status" value="1"/>
</dbReference>
<dbReference type="InterPro" id="IPR049117">
    <property type="entry name" value="pulA_all-beta"/>
</dbReference>
<dbReference type="EMBL" id="WHJC01000018">
    <property type="protein sequence ID" value="MPQ42706.1"/>
    <property type="molecule type" value="Genomic_DNA"/>
</dbReference>
<dbReference type="InterPro" id="IPR013780">
    <property type="entry name" value="Glyco_hydro_b"/>
</dbReference>
<proteinExistence type="inferred from homology"/>
<dbReference type="Pfam" id="PF21653">
    <property type="entry name" value="pulA_all-beta"/>
    <property type="match status" value="1"/>
</dbReference>
<dbReference type="CDD" id="cd02860">
    <property type="entry name" value="E_set_Pullulanase"/>
    <property type="match status" value="1"/>
</dbReference>
<dbReference type="OrthoDB" id="9761875at2"/>
<dbReference type="InterPro" id="IPR014756">
    <property type="entry name" value="Ig_E-set"/>
</dbReference>
<dbReference type="EC" id="3.2.1.41" evidence="3"/>
<protein>
    <submittedName>
        <fullName evidence="3">Type I pullulanase</fullName>
        <ecNumber evidence="3">3.2.1.41</ecNumber>
    </submittedName>
</protein>
<keyword evidence="3" id="KW-0378">Hydrolase</keyword>
<dbReference type="InterPro" id="IPR013783">
    <property type="entry name" value="Ig-like_fold"/>
</dbReference>
<dbReference type="Pfam" id="PF00128">
    <property type="entry name" value="Alpha-amylase"/>
    <property type="match status" value="1"/>
</dbReference>
<name>A0A6I1MGP9_9CLOT</name>
<dbReference type="RefSeq" id="WP_152887573.1">
    <property type="nucleotide sequence ID" value="NZ_WHJC01000018.1"/>
</dbReference>
<comment type="similarity">
    <text evidence="1">Belongs to the glycosyl hydrolase 13 family.</text>
</comment>
<dbReference type="NCBIfam" id="TIGR02104">
    <property type="entry name" value="pulA_typeI"/>
    <property type="match status" value="1"/>
</dbReference>
<dbReference type="SMART" id="SM00642">
    <property type="entry name" value="Aamy"/>
    <property type="match status" value="1"/>
</dbReference>
<dbReference type="GO" id="GO:0051060">
    <property type="term" value="F:pullulanase activity"/>
    <property type="evidence" value="ECO:0007669"/>
    <property type="project" value="UniProtKB-EC"/>
</dbReference>
<dbReference type="SUPFAM" id="SSF51445">
    <property type="entry name" value="(Trans)glycosidases"/>
    <property type="match status" value="1"/>
</dbReference>
<keyword evidence="4" id="KW-1185">Reference proteome</keyword>
<dbReference type="InterPro" id="IPR017853">
    <property type="entry name" value="GH"/>
</dbReference>
<dbReference type="AlphaFoldDB" id="A0A6I1MGP9"/>
<dbReference type="Gene3D" id="2.60.40.10">
    <property type="entry name" value="Immunoglobulins"/>
    <property type="match status" value="1"/>
</dbReference>
<organism evidence="3 4">
    <name type="scientific">Clostridium tarantellae</name>
    <dbReference type="NCBI Taxonomy" id="39493"/>
    <lineage>
        <taxon>Bacteria</taxon>
        <taxon>Bacillati</taxon>
        <taxon>Bacillota</taxon>
        <taxon>Clostridia</taxon>
        <taxon>Eubacteriales</taxon>
        <taxon>Clostridiaceae</taxon>
        <taxon>Clostridium</taxon>
    </lineage>
</organism>
<evidence type="ECO:0000259" key="2">
    <source>
        <dbReference type="SMART" id="SM00642"/>
    </source>
</evidence>
<dbReference type="SUPFAM" id="SSF81296">
    <property type="entry name" value="E set domains"/>
    <property type="match status" value="1"/>
</dbReference>
<sequence length="651" mass="75370">MKSAFEDKFKFDGELGVIYSNKESLFRLWSPLALKVELKIYENNEDNPINIILMEEKCPGVWSTKVNKDCEGLYYTYVVYFKEKVNLVVDPYAKAVSVNGKRGVVLDLKRTNPEGWNSDKAPILNYATDSILYETHIRDLTMHNDSGVTKEHKGIFKGLIEENTHLPNSNISTVLSHIKELEITHIHFLPLFDFATVDESKKDKDYNWGYDPQNYNAVEGSYCSNPYKPEVRIKEFKELVKILHENGIRVVMDVVYNHTYLSENSNLNLSMPGYFYRQNENHKFTNGSGCGNELASERYMVRKYMVDSVKYWAEEYHIDGFRFDLMAVHDINTLKEIRKELSKIDKNIIIYGEGWVGGTSCFNSEEACYKRNISKFGALQIAAFSDDIRDGIKGAIHNNKSGGFINGEIGLEETIKFGVVGSTYHKQVNYDKVNYSNFPWANEPYQSINYESCHDNYTLWDKIQIFSQSEKYSTMVKKNKLAAAIVLTSQGIPFIHAGEEILRSKCDIKGNFIENSYNLGDFVNAINWNDKRKNFHVFKYYKNLINLRKKNKVFRLGRNKDIQQYISFFSKGNEFLEDNIVAYRIEKPTLEKGWNEVIVIYNGNKEEVKVKLPKNNWTIIVNDEEVNNEGIRNFYNDYIIVKGISCCILAN</sequence>
<dbReference type="Proteomes" id="UP000430345">
    <property type="component" value="Unassembled WGS sequence"/>
</dbReference>
<evidence type="ECO:0000313" key="3">
    <source>
        <dbReference type="EMBL" id="MPQ42706.1"/>
    </source>
</evidence>
<feature type="domain" description="Glycosyl hydrolase family 13 catalytic" evidence="2">
    <location>
        <begin position="141"/>
        <end position="548"/>
    </location>
</feature>
<dbReference type="GO" id="GO:0005975">
    <property type="term" value="P:carbohydrate metabolic process"/>
    <property type="evidence" value="ECO:0007669"/>
    <property type="project" value="InterPro"/>
</dbReference>
<gene>
    <name evidence="3" type="primary">pulA</name>
    <name evidence="3" type="ORF">GBZ86_02925</name>
</gene>
<dbReference type="InterPro" id="IPR004193">
    <property type="entry name" value="Glyco_hydro_13_N"/>
</dbReference>
<dbReference type="Gene3D" id="2.60.40.1180">
    <property type="entry name" value="Golgi alpha-mannosidase II"/>
    <property type="match status" value="1"/>
</dbReference>
<comment type="caution">
    <text evidence="3">The sequence shown here is derived from an EMBL/GenBank/DDBJ whole genome shotgun (WGS) entry which is preliminary data.</text>
</comment>
<dbReference type="PANTHER" id="PTHR43002">
    <property type="entry name" value="GLYCOGEN DEBRANCHING ENZYME"/>
    <property type="match status" value="1"/>
</dbReference>